<evidence type="ECO:0000313" key="2">
    <source>
        <dbReference type="EMBL" id="CAD1476343.1"/>
    </source>
</evidence>
<keyword evidence="1" id="KW-0812">Transmembrane</keyword>
<proteinExistence type="predicted"/>
<feature type="non-terminal residue" evidence="2">
    <location>
        <position position="1"/>
    </location>
</feature>
<protein>
    <submittedName>
        <fullName evidence="2">Uncharacterized protein</fullName>
    </submittedName>
</protein>
<sequence length="61" mass="7216">METSTRINFQYEDQCCNKYVSQLLYLCIVTVLSLFGINAFLGIRLQYVWVLRAMRFDGEEL</sequence>
<accession>A0A6V7H9P6</accession>
<keyword evidence="1" id="KW-1133">Transmembrane helix</keyword>
<dbReference type="Proteomes" id="UP000752696">
    <property type="component" value="Unassembled WGS sequence"/>
</dbReference>
<comment type="caution">
    <text evidence="2">The sequence shown here is derived from an EMBL/GenBank/DDBJ whole genome shotgun (WGS) entry which is preliminary data.</text>
</comment>
<gene>
    <name evidence="2" type="ORF">MHI_LOCUS639299</name>
</gene>
<name>A0A6V7H9P6_9HYME</name>
<feature type="non-terminal residue" evidence="2">
    <location>
        <position position="61"/>
    </location>
</feature>
<keyword evidence="1" id="KW-0472">Membrane</keyword>
<dbReference type="AlphaFoldDB" id="A0A6V7H9P6"/>
<evidence type="ECO:0000313" key="3">
    <source>
        <dbReference type="Proteomes" id="UP000752696"/>
    </source>
</evidence>
<keyword evidence="3" id="KW-1185">Reference proteome</keyword>
<organism evidence="2 3">
    <name type="scientific">Heterotrigona itama</name>
    <dbReference type="NCBI Taxonomy" id="395501"/>
    <lineage>
        <taxon>Eukaryota</taxon>
        <taxon>Metazoa</taxon>
        <taxon>Ecdysozoa</taxon>
        <taxon>Arthropoda</taxon>
        <taxon>Hexapoda</taxon>
        <taxon>Insecta</taxon>
        <taxon>Pterygota</taxon>
        <taxon>Neoptera</taxon>
        <taxon>Endopterygota</taxon>
        <taxon>Hymenoptera</taxon>
        <taxon>Apocrita</taxon>
        <taxon>Aculeata</taxon>
        <taxon>Apoidea</taxon>
        <taxon>Anthophila</taxon>
        <taxon>Apidae</taxon>
        <taxon>Heterotrigona</taxon>
    </lineage>
</organism>
<dbReference type="EMBL" id="CAJDYZ010009268">
    <property type="protein sequence ID" value="CAD1476343.1"/>
    <property type="molecule type" value="Genomic_DNA"/>
</dbReference>
<evidence type="ECO:0000256" key="1">
    <source>
        <dbReference type="SAM" id="Phobius"/>
    </source>
</evidence>
<reference evidence="2" key="1">
    <citation type="submission" date="2020-07" db="EMBL/GenBank/DDBJ databases">
        <authorList>
            <person name="Nazaruddin N."/>
        </authorList>
    </citation>
    <scope>NUCLEOTIDE SEQUENCE</scope>
</reference>
<feature type="transmembrane region" description="Helical" evidence="1">
    <location>
        <begin position="23"/>
        <end position="45"/>
    </location>
</feature>